<keyword evidence="3" id="KW-1185">Reference proteome</keyword>
<evidence type="ECO:0000313" key="3">
    <source>
        <dbReference type="Proteomes" id="UP001385809"/>
    </source>
</evidence>
<proteinExistence type="predicted"/>
<protein>
    <submittedName>
        <fullName evidence="2">Uncharacterized protein</fullName>
    </submittedName>
</protein>
<dbReference type="Proteomes" id="UP001385809">
    <property type="component" value="Unassembled WGS sequence"/>
</dbReference>
<sequence>MDVRKTVAIVLAVVAAVLAVVAAGALGSPVAWALAAVLVVVTAAVVAVVTLPPSLQRVLVILGAVLGLVAIAVAIAEFAVRGFRTDSTAALLGLAAGLGALLVVAGIAAARTAPAPAALWGGAAAVAAIGLVAGLVVALSVPFLPLSRAVGYTTADAATEVTLSTPGGVEEGDVLVAQVFRSGVGEVRPPAGWTVLRTTPLPGGAGSVSLFTTTAPEAAGPVTFTSDTPATLLGGIGGWSHVAAVSAPGEATGTGGAVTAAPAPADSATQVLYFVAGTNVADIVPPEPLADAWTVKADDRVKATTALVVRPALDADPAAPVSVTPSAPLGAWATQTVVLTAE</sequence>
<reference evidence="2 3" key="1">
    <citation type="submission" date="2024-03" db="EMBL/GenBank/DDBJ databases">
        <title>Actinomycetospora sp. OC33-EN08, a novel actinomycete isolated from wild orchid (Aerides multiflora).</title>
        <authorList>
            <person name="Suriyachadkun C."/>
        </authorList>
    </citation>
    <scope>NUCLEOTIDE SEQUENCE [LARGE SCALE GENOMIC DNA]</scope>
    <source>
        <strain evidence="2 3">OC33-EN08</strain>
    </source>
</reference>
<keyword evidence="1" id="KW-0812">Transmembrane</keyword>
<keyword evidence="1" id="KW-0472">Membrane</keyword>
<gene>
    <name evidence="2" type="ORF">WCD74_14840</name>
</gene>
<dbReference type="RefSeq" id="WP_337695628.1">
    <property type="nucleotide sequence ID" value="NZ_JBBEGN010000006.1"/>
</dbReference>
<evidence type="ECO:0000256" key="1">
    <source>
        <dbReference type="SAM" id="Phobius"/>
    </source>
</evidence>
<name>A0ABU8MRI2_9PSEU</name>
<organism evidence="2 3">
    <name type="scientific">Actinomycetospora aurantiaca</name>
    <dbReference type="NCBI Taxonomy" id="3129233"/>
    <lineage>
        <taxon>Bacteria</taxon>
        <taxon>Bacillati</taxon>
        <taxon>Actinomycetota</taxon>
        <taxon>Actinomycetes</taxon>
        <taxon>Pseudonocardiales</taxon>
        <taxon>Pseudonocardiaceae</taxon>
        <taxon>Actinomycetospora</taxon>
    </lineage>
</organism>
<comment type="caution">
    <text evidence="2">The sequence shown here is derived from an EMBL/GenBank/DDBJ whole genome shotgun (WGS) entry which is preliminary data.</text>
</comment>
<keyword evidence="1" id="KW-1133">Transmembrane helix</keyword>
<evidence type="ECO:0000313" key="2">
    <source>
        <dbReference type="EMBL" id="MEJ2869048.1"/>
    </source>
</evidence>
<dbReference type="EMBL" id="JBBEGN010000006">
    <property type="protein sequence ID" value="MEJ2869048.1"/>
    <property type="molecule type" value="Genomic_DNA"/>
</dbReference>
<feature type="transmembrane region" description="Helical" evidence="1">
    <location>
        <begin position="117"/>
        <end position="144"/>
    </location>
</feature>
<feature type="transmembrane region" description="Helical" evidence="1">
    <location>
        <begin position="88"/>
        <end position="110"/>
    </location>
</feature>
<accession>A0ABU8MRI2</accession>
<feature type="transmembrane region" description="Helical" evidence="1">
    <location>
        <begin position="32"/>
        <end position="51"/>
    </location>
</feature>
<feature type="transmembrane region" description="Helical" evidence="1">
    <location>
        <begin position="58"/>
        <end position="76"/>
    </location>
</feature>